<evidence type="ECO:0000313" key="4">
    <source>
        <dbReference type="Proteomes" id="UP000028828"/>
    </source>
</evidence>
<comment type="caution">
    <text evidence="3">The sequence shown here is derived from an EMBL/GenBank/DDBJ whole genome shotgun (WGS) entry which is preliminary data.</text>
</comment>
<dbReference type="EMBL" id="AEYI02002248">
    <property type="protein sequence ID" value="KFG29016.1"/>
    <property type="molecule type" value="Genomic_DNA"/>
</dbReference>
<name>A0A086JA48_TOXGO</name>
<organism evidence="3 4">
    <name type="scientific">Toxoplasma gondii p89</name>
    <dbReference type="NCBI Taxonomy" id="943119"/>
    <lineage>
        <taxon>Eukaryota</taxon>
        <taxon>Sar</taxon>
        <taxon>Alveolata</taxon>
        <taxon>Apicomplexa</taxon>
        <taxon>Conoidasida</taxon>
        <taxon>Coccidia</taxon>
        <taxon>Eucoccidiorida</taxon>
        <taxon>Eimeriorina</taxon>
        <taxon>Sarcocystidae</taxon>
        <taxon>Toxoplasma</taxon>
    </lineage>
</organism>
<keyword evidence="1" id="KW-0175">Coiled coil</keyword>
<feature type="region of interest" description="Disordered" evidence="2">
    <location>
        <begin position="208"/>
        <end position="227"/>
    </location>
</feature>
<feature type="coiled-coil region" evidence="1">
    <location>
        <begin position="50"/>
        <end position="84"/>
    </location>
</feature>
<gene>
    <name evidence="3" type="ORF">TGP89_421200</name>
</gene>
<sequence>MAASLRREKRRRGGQTRRSFTGWRKSGVLYKQKDVRDTCRCCLCSKEAEIESSADAERLLKLQIAELEKERKSLEGILRVRREEIRESFGVLIEAATSEIECTKLSVCESVENLAGQRDALQAKEAALQKQLAAAVSQLEAVKKELEFTTQDPERLRIQADQFAQVLQALKTQTAGVEQELDGLTHNSAAAAERLKVCLRRGFLSTEKQERQGNSERSSWRLRRTKK</sequence>
<reference evidence="3 4" key="1">
    <citation type="submission" date="2014-03" db="EMBL/GenBank/DDBJ databases">
        <authorList>
            <person name="Sibley D."/>
            <person name="Venepally P."/>
            <person name="Karamycheva S."/>
            <person name="Hadjithomas M."/>
            <person name="Khan A."/>
            <person name="Brunk B."/>
            <person name="Roos D."/>
            <person name="Caler E."/>
            <person name="Lorenzi H."/>
        </authorList>
    </citation>
    <scope>NUCLEOTIDE SEQUENCE [LARGE SCALE GENOMIC DNA]</scope>
    <source>
        <strain evidence="4">p89</strain>
    </source>
</reference>
<proteinExistence type="predicted"/>
<accession>A0A086JA48</accession>
<evidence type="ECO:0000313" key="3">
    <source>
        <dbReference type="EMBL" id="KFG29016.1"/>
    </source>
</evidence>
<dbReference type="Proteomes" id="UP000028828">
    <property type="component" value="Unassembled WGS sequence"/>
</dbReference>
<evidence type="ECO:0000256" key="1">
    <source>
        <dbReference type="SAM" id="Coils"/>
    </source>
</evidence>
<feature type="coiled-coil region" evidence="1">
    <location>
        <begin position="111"/>
        <end position="187"/>
    </location>
</feature>
<dbReference type="VEuPathDB" id="ToxoDB:TGP89_421200"/>
<protein>
    <submittedName>
        <fullName evidence="3">Uncharacterized protein</fullName>
    </submittedName>
</protein>
<evidence type="ECO:0000256" key="2">
    <source>
        <dbReference type="SAM" id="MobiDB-lite"/>
    </source>
</evidence>
<dbReference type="AlphaFoldDB" id="A0A086JA48"/>
<dbReference type="Gene3D" id="6.10.250.3110">
    <property type="match status" value="1"/>
</dbReference>